<dbReference type="AlphaFoldDB" id="A0A645AIU6"/>
<evidence type="ECO:0000313" key="1">
    <source>
        <dbReference type="EMBL" id="MPM53145.1"/>
    </source>
</evidence>
<name>A0A645AIU6_9ZZZZ</name>
<dbReference type="EMBL" id="VSSQ01014195">
    <property type="protein sequence ID" value="MPM53145.1"/>
    <property type="molecule type" value="Genomic_DNA"/>
</dbReference>
<comment type="caution">
    <text evidence="1">The sequence shown here is derived from an EMBL/GenBank/DDBJ whole genome shotgun (WGS) entry which is preliminary data.</text>
</comment>
<proteinExistence type="predicted"/>
<protein>
    <submittedName>
        <fullName evidence="1">Uncharacterized protein</fullName>
    </submittedName>
</protein>
<gene>
    <name evidence="1" type="ORF">SDC9_99910</name>
</gene>
<organism evidence="1">
    <name type="scientific">bioreactor metagenome</name>
    <dbReference type="NCBI Taxonomy" id="1076179"/>
    <lineage>
        <taxon>unclassified sequences</taxon>
        <taxon>metagenomes</taxon>
        <taxon>ecological metagenomes</taxon>
    </lineage>
</organism>
<reference evidence="1" key="1">
    <citation type="submission" date="2019-08" db="EMBL/GenBank/DDBJ databases">
        <authorList>
            <person name="Kucharzyk K."/>
            <person name="Murdoch R.W."/>
            <person name="Higgins S."/>
            <person name="Loffler F."/>
        </authorList>
    </citation>
    <scope>NUCLEOTIDE SEQUENCE</scope>
</reference>
<sequence length="226" mass="25397">MVGYIYRFSGACMFVRIEGDGSHMNVITVLDAAHFTCRDADHCCSIVHLGQQILAWRADAQLRPLRHRFIHRDNKFPDSGRIPDPVIRFGGRDRYNRNARIDPRDGERTAAYLGDTGYVHITADRMDRRVFVITAYADDTQFFTGGKCFVADIAQGQLQLHRIRVRFGGGRGHPYAVADHKRCTGRKIACQIGGHADQGVSWADPGQCKLIPINRYCHRGGIGADR</sequence>
<accession>A0A645AIU6</accession>